<comment type="caution">
    <text evidence="22">The sequence shown here is derived from an EMBL/GenBank/DDBJ whole genome shotgun (WGS) entry which is preliminary data.</text>
</comment>
<evidence type="ECO:0000256" key="6">
    <source>
        <dbReference type="ARBA" id="ARBA00022490"/>
    </source>
</evidence>
<comment type="subunit">
    <text evidence="16">Monomer and homodimer. Part of the essential Sec protein translocation apparatus which comprises SecA, SecYEG and auxiliary proteins SecDF. Other proteins may also be involved.</text>
</comment>
<dbReference type="InterPro" id="IPR027417">
    <property type="entry name" value="P-loop_NTPase"/>
</dbReference>
<comment type="subcellular location">
    <subcellularLocation>
        <location evidence="16">Cell membrane</location>
        <topology evidence="16">Peripheral membrane protein</topology>
        <orientation evidence="16">Cytoplasmic side</orientation>
    </subcellularLocation>
    <subcellularLocation>
        <location evidence="16">Cytoplasm</location>
    </subcellularLocation>
    <subcellularLocation>
        <location evidence="2">Membrane</location>
        <topology evidence="2">Peripheral membrane protein</topology>
    </subcellularLocation>
    <text evidence="16">Distribution is 50-50.</text>
</comment>
<dbReference type="GO" id="GO:0005524">
    <property type="term" value="F:ATP binding"/>
    <property type="evidence" value="ECO:0007669"/>
    <property type="project" value="UniProtKB-UniRule"/>
</dbReference>
<evidence type="ECO:0000256" key="17">
    <source>
        <dbReference type="RuleBase" id="RU003874"/>
    </source>
</evidence>
<evidence type="ECO:0000259" key="21">
    <source>
        <dbReference type="PROSITE" id="PS51196"/>
    </source>
</evidence>
<dbReference type="SUPFAM" id="SSF52540">
    <property type="entry name" value="P-loop containing nucleoside triphosphate hydrolases"/>
    <property type="match status" value="2"/>
</dbReference>
<dbReference type="InterPro" id="IPR020937">
    <property type="entry name" value="SecA_CS"/>
</dbReference>
<dbReference type="InterPro" id="IPR004027">
    <property type="entry name" value="SEC_C_motif"/>
</dbReference>
<dbReference type="PROSITE" id="PS01312">
    <property type="entry name" value="SECA"/>
    <property type="match status" value="1"/>
</dbReference>
<evidence type="ECO:0000256" key="18">
    <source>
        <dbReference type="SAM" id="Coils"/>
    </source>
</evidence>
<evidence type="ECO:0000256" key="5">
    <source>
        <dbReference type="ARBA" id="ARBA00022475"/>
    </source>
</evidence>
<keyword evidence="9 16" id="KW-0547">Nucleotide-binding</keyword>
<evidence type="ECO:0000256" key="4">
    <source>
        <dbReference type="ARBA" id="ARBA00022448"/>
    </source>
</evidence>
<dbReference type="FunFam" id="3.40.50.300:FF:000246">
    <property type="entry name" value="Preprotein translocase subunit SecA"/>
    <property type="match status" value="1"/>
</dbReference>
<evidence type="ECO:0000256" key="16">
    <source>
        <dbReference type="HAMAP-Rule" id="MF_01382"/>
    </source>
</evidence>
<protein>
    <recommendedName>
        <fullName evidence="16 17">Protein translocase subunit SecA</fullName>
        <ecNumber evidence="16">7.4.2.8</ecNumber>
    </recommendedName>
</protein>
<dbReference type="PROSITE" id="PS51196">
    <property type="entry name" value="SECA_MOTOR_DEAD"/>
    <property type="match status" value="1"/>
</dbReference>
<dbReference type="Gene3D" id="3.40.50.300">
    <property type="entry name" value="P-loop containing nucleotide triphosphate hydrolases"/>
    <property type="match status" value="4"/>
</dbReference>
<evidence type="ECO:0000259" key="20">
    <source>
        <dbReference type="PROSITE" id="PS51194"/>
    </source>
</evidence>
<feature type="binding site" evidence="16">
    <location>
        <position position="109"/>
    </location>
    <ligand>
        <name>ATP</name>
        <dbReference type="ChEBI" id="CHEBI:30616"/>
    </ligand>
</feature>
<feature type="domain" description="Helicase C-terminal" evidence="20">
    <location>
        <begin position="567"/>
        <end position="739"/>
    </location>
</feature>
<dbReference type="SUPFAM" id="SSF81767">
    <property type="entry name" value="Pre-protein crosslinking domain of SecA"/>
    <property type="match status" value="1"/>
</dbReference>
<dbReference type="CDD" id="cd18803">
    <property type="entry name" value="SF2_C_secA"/>
    <property type="match status" value="1"/>
</dbReference>
<evidence type="ECO:0000256" key="3">
    <source>
        <dbReference type="ARBA" id="ARBA00007650"/>
    </source>
</evidence>
<keyword evidence="8" id="KW-0479">Metal-binding</keyword>
<dbReference type="Pfam" id="PF02810">
    <property type="entry name" value="SEC-C"/>
    <property type="match status" value="1"/>
</dbReference>
<evidence type="ECO:0000256" key="11">
    <source>
        <dbReference type="ARBA" id="ARBA00022840"/>
    </source>
</evidence>
<dbReference type="Pfam" id="PF07516">
    <property type="entry name" value="SecA_SW"/>
    <property type="match status" value="1"/>
</dbReference>
<evidence type="ECO:0000256" key="2">
    <source>
        <dbReference type="ARBA" id="ARBA00004170"/>
    </source>
</evidence>
<keyword evidence="7" id="KW-0997">Cell inner membrane</keyword>
<dbReference type="FunFam" id="3.40.50.300:FF:000429">
    <property type="entry name" value="Preprotein translocase subunit SecA"/>
    <property type="match status" value="1"/>
</dbReference>
<dbReference type="Pfam" id="PF01043">
    <property type="entry name" value="SecA_PP_bind"/>
    <property type="match status" value="1"/>
</dbReference>
<evidence type="ECO:0000256" key="12">
    <source>
        <dbReference type="ARBA" id="ARBA00022927"/>
    </source>
</evidence>
<accession>A0A0C1E516</accession>
<feature type="domain" description="SecA family profile" evidence="21">
    <location>
        <begin position="12"/>
        <end position="723"/>
    </location>
</feature>
<dbReference type="EMBL" id="JSAM01000117">
    <property type="protein sequence ID" value="KIA76447.1"/>
    <property type="molecule type" value="Genomic_DNA"/>
</dbReference>
<dbReference type="Gene3D" id="3.90.1440.10">
    <property type="entry name" value="SecA, preprotein cross-linking domain"/>
    <property type="match status" value="1"/>
</dbReference>
<dbReference type="SMART" id="SM00957">
    <property type="entry name" value="SecA_DEAD"/>
    <property type="match status" value="1"/>
</dbReference>
<comment type="catalytic activity">
    <reaction evidence="16">
        <text>ATP + H2O + cellular proteinSide 1 = ADP + phosphate + cellular proteinSide 2.</text>
        <dbReference type="EC" id="7.4.2.8"/>
    </reaction>
</comment>
<dbReference type="PROSITE" id="PS51192">
    <property type="entry name" value="HELICASE_ATP_BIND_1"/>
    <property type="match status" value="1"/>
</dbReference>
<dbReference type="GO" id="GO:0006605">
    <property type="term" value="P:protein targeting"/>
    <property type="evidence" value="ECO:0007669"/>
    <property type="project" value="UniProtKB-UniRule"/>
</dbReference>
<evidence type="ECO:0000256" key="10">
    <source>
        <dbReference type="ARBA" id="ARBA00022833"/>
    </source>
</evidence>
<dbReference type="PANTHER" id="PTHR30612">
    <property type="entry name" value="SECA INNER MEMBRANE COMPONENT OF SEC PROTEIN SECRETION SYSTEM"/>
    <property type="match status" value="1"/>
</dbReference>
<dbReference type="InterPro" id="IPR036266">
    <property type="entry name" value="SecA_Wing/Scaffold_sf"/>
</dbReference>
<dbReference type="InterPro" id="IPR011116">
    <property type="entry name" value="SecA_Wing/Scaffold"/>
</dbReference>
<dbReference type="InterPro" id="IPR011130">
    <property type="entry name" value="SecA_preprotein_X-link_dom"/>
</dbReference>
<keyword evidence="6 16" id="KW-0963">Cytoplasm</keyword>
<dbReference type="Proteomes" id="UP000031307">
    <property type="component" value="Unassembled WGS sequence"/>
</dbReference>
<dbReference type="Gene3D" id="1.10.3060.10">
    <property type="entry name" value="Helical scaffold and wing domains of SecA"/>
    <property type="match status" value="1"/>
</dbReference>
<dbReference type="GO" id="GO:0043952">
    <property type="term" value="P:protein transport by the Sec complex"/>
    <property type="evidence" value="ECO:0007669"/>
    <property type="project" value="TreeGrafter"/>
</dbReference>
<dbReference type="Pfam" id="PF07517">
    <property type="entry name" value="SecA_DEAD"/>
    <property type="match status" value="1"/>
</dbReference>
<reference evidence="22 23" key="1">
    <citation type="journal article" date="2014" name="Mol. Biol. Evol.">
        <title>Massive expansion of Ubiquitination-related gene families within the Chlamydiae.</title>
        <authorList>
            <person name="Domman D."/>
            <person name="Collingro A."/>
            <person name="Lagkouvardos I."/>
            <person name="Gehre L."/>
            <person name="Weinmaier T."/>
            <person name="Rattei T."/>
            <person name="Subtil A."/>
            <person name="Horn M."/>
        </authorList>
    </citation>
    <scope>NUCLEOTIDE SEQUENCE [LARGE SCALE GENOMIC DNA]</scope>
    <source>
        <strain evidence="22 23">OEW1</strain>
    </source>
</reference>
<comment type="similarity">
    <text evidence="3 16 17">Belongs to the SecA family.</text>
</comment>
<keyword evidence="14 16" id="KW-0811">Translocation</keyword>
<dbReference type="HAMAP" id="MF_01382">
    <property type="entry name" value="SecA"/>
    <property type="match status" value="1"/>
</dbReference>
<evidence type="ECO:0000256" key="15">
    <source>
        <dbReference type="ARBA" id="ARBA00023136"/>
    </source>
</evidence>
<dbReference type="PRINTS" id="PR00906">
    <property type="entry name" value="SECA"/>
</dbReference>
<evidence type="ECO:0000256" key="9">
    <source>
        <dbReference type="ARBA" id="ARBA00022741"/>
    </source>
</evidence>
<dbReference type="PANTHER" id="PTHR30612:SF0">
    <property type="entry name" value="CHLOROPLAST PROTEIN-TRANSPORTING ATPASE"/>
    <property type="match status" value="1"/>
</dbReference>
<keyword evidence="18" id="KW-0175">Coiled coil</keyword>
<dbReference type="InterPro" id="IPR011115">
    <property type="entry name" value="SecA_DEAD"/>
</dbReference>
<feature type="domain" description="Helicase ATP-binding" evidence="19">
    <location>
        <begin position="111"/>
        <end position="270"/>
    </location>
</feature>
<evidence type="ECO:0000256" key="14">
    <source>
        <dbReference type="ARBA" id="ARBA00023010"/>
    </source>
</evidence>
<keyword evidence="13 16" id="KW-1278">Translocase</keyword>
<dbReference type="PROSITE" id="PS51194">
    <property type="entry name" value="HELICASE_CTER"/>
    <property type="match status" value="1"/>
</dbReference>
<dbReference type="Gene3D" id="3.10.450.50">
    <property type="match status" value="1"/>
</dbReference>
<evidence type="ECO:0000256" key="7">
    <source>
        <dbReference type="ARBA" id="ARBA00022519"/>
    </source>
</evidence>
<feature type="binding site" evidence="16">
    <location>
        <position position="645"/>
    </location>
    <ligand>
        <name>ATP</name>
        <dbReference type="ChEBI" id="CHEBI:30616"/>
    </ligand>
</feature>
<dbReference type="Pfam" id="PF21090">
    <property type="entry name" value="P-loop_SecA"/>
    <property type="match status" value="2"/>
</dbReference>
<dbReference type="EC" id="7.4.2.8" evidence="16"/>
<evidence type="ECO:0000259" key="19">
    <source>
        <dbReference type="PROSITE" id="PS51192"/>
    </source>
</evidence>
<dbReference type="InterPro" id="IPR001650">
    <property type="entry name" value="Helicase_C-like"/>
</dbReference>
<dbReference type="GO" id="GO:0031522">
    <property type="term" value="C:cell envelope Sec protein transport complex"/>
    <property type="evidence" value="ECO:0007669"/>
    <property type="project" value="TreeGrafter"/>
</dbReference>
<organism evidence="22 23">
    <name type="scientific">Parachlamydia acanthamoebae</name>
    <dbReference type="NCBI Taxonomy" id="83552"/>
    <lineage>
        <taxon>Bacteria</taxon>
        <taxon>Pseudomonadati</taxon>
        <taxon>Chlamydiota</taxon>
        <taxon>Chlamydiia</taxon>
        <taxon>Parachlamydiales</taxon>
        <taxon>Parachlamydiaceae</taxon>
        <taxon>Parachlamydia</taxon>
    </lineage>
</organism>
<keyword evidence="15 16" id="KW-0472">Membrane</keyword>
<comment type="function">
    <text evidence="16">Part of the Sec protein translocase complex. Interacts with the SecYEG preprotein conducting channel. Has a central role in coupling the hydrolysis of ATP to the transfer of proteins into and across the cell membrane, serving as an ATP-driven molecular motor driving the stepwise translocation of polypeptide chains across the membrane.</text>
</comment>
<dbReference type="GO" id="GO:0005886">
    <property type="term" value="C:plasma membrane"/>
    <property type="evidence" value="ECO:0007669"/>
    <property type="project" value="UniProtKB-SubCell"/>
</dbReference>
<dbReference type="GO" id="GO:0065002">
    <property type="term" value="P:intracellular protein transmembrane transport"/>
    <property type="evidence" value="ECO:0007669"/>
    <property type="project" value="UniProtKB-UniRule"/>
</dbReference>
<dbReference type="CDD" id="cd17928">
    <property type="entry name" value="DEXDc_SecA"/>
    <property type="match status" value="1"/>
</dbReference>
<feature type="binding site" evidence="16">
    <location>
        <begin position="127"/>
        <end position="131"/>
    </location>
    <ligand>
        <name>ATP</name>
        <dbReference type="ChEBI" id="CHEBI:30616"/>
    </ligand>
</feature>
<dbReference type="InterPro" id="IPR014018">
    <property type="entry name" value="SecA_motor_DEAD"/>
</dbReference>
<dbReference type="AlphaFoldDB" id="A0A0C1E516"/>
<evidence type="ECO:0000256" key="13">
    <source>
        <dbReference type="ARBA" id="ARBA00022967"/>
    </source>
</evidence>
<evidence type="ECO:0000313" key="22">
    <source>
        <dbReference type="EMBL" id="KIA76447.1"/>
    </source>
</evidence>
<dbReference type="SMART" id="SM00958">
    <property type="entry name" value="SecA_PP_bind"/>
    <property type="match status" value="1"/>
</dbReference>
<dbReference type="GO" id="GO:0005829">
    <property type="term" value="C:cytosol"/>
    <property type="evidence" value="ECO:0007669"/>
    <property type="project" value="TreeGrafter"/>
</dbReference>
<gene>
    <name evidence="16 22" type="primary">secA</name>
    <name evidence="22" type="ORF">DB43_AG00250</name>
</gene>
<dbReference type="NCBIfam" id="TIGR00963">
    <property type="entry name" value="secA"/>
    <property type="match status" value="1"/>
</dbReference>
<name>A0A0C1E516_9BACT</name>
<comment type="cofactor">
    <cofactor evidence="1">
        <name>Zn(2+)</name>
        <dbReference type="ChEBI" id="CHEBI:29105"/>
    </cofactor>
</comment>
<dbReference type="InterPro" id="IPR014001">
    <property type="entry name" value="Helicase_ATP-bd"/>
</dbReference>
<keyword evidence="11 16" id="KW-0067">ATP-binding</keyword>
<feature type="coiled-coil region" evidence="18">
    <location>
        <begin position="839"/>
        <end position="866"/>
    </location>
</feature>
<evidence type="ECO:0000313" key="23">
    <source>
        <dbReference type="Proteomes" id="UP000031307"/>
    </source>
</evidence>
<evidence type="ECO:0000256" key="1">
    <source>
        <dbReference type="ARBA" id="ARBA00001947"/>
    </source>
</evidence>
<proteinExistence type="inferred from homology"/>
<dbReference type="InterPro" id="IPR036670">
    <property type="entry name" value="SecA_X-link_sf"/>
</dbReference>
<dbReference type="InterPro" id="IPR044722">
    <property type="entry name" value="SecA_SF2_C"/>
</dbReference>
<keyword evidence="10" id="KW-0862">Zinc</keyword>
<dbReference type="GO" id="GO:0017038">
    <property type="term" value="P:protein import"/>
    <property type="evidence" value="ECO:0007669"/>
    <property type="project" value="InterPro"/>
</dbReference>
<dbReference type="PATRIC" id="fig|83552.4.peg.2417"/>
<keyword evidence="12 16" id="KW-0653">Protein transport</keyword>
<keyword evidence="4 16" id="KW-0813">Transport</keyword>
<sequence length="1033" mass="117969">MKFSITMGRDMFGILKKIFGTAQDRLVRKYFKSVALVNEWDAKFTSLSDEALRAKTNEFKQRLANGETLEQILPEAYAVVKNTCRRLCGTEVHVSGYDQKWDMVPYDVQIVGAIALHHGCIAEMMTGEGKTLTASMPLYLNALTGESVHLVTVNDYLAKRDCEWIGTIFRWLGLTTASITNDTSTEERKKLYEADIVYGTASEFGFDYLRDNSMASRKEEQVQRGYYFAIIDEVDSILIDEARTPLIISGPVPVSRQMYDELKTGAADLVRMQRDLCNRLASEARKSLESLVDAEGKIRDKRDKKEEEIYQEALRKFWLVGKGTPHNKILKRVKEDPDLRAAIDKWDLYYYGDTNKEEKARALSELFMVVDEKSSEYELTDKGIAAWQNVAKEGSADDFVMLDISHEYLLIDEDPNLDTNAKMERKLAVQEEDAKRKERAHNLRQLLRAHLLMERDVDYIVQDGKIVIIDEHTGRPQPGRRFSDGLHQAIEAKEAVSIQKETQTYATVTLQNFFRMYKKLAGMTGTATTEAGEFKQIYKLEVLEIPTHRTCVRKDFNDEIYMTEREKYNAILKEVREVHEQGRPILIGTESVEVSEKLSRIFKQNKLPHTVLNAKQNDKEAEIVAHAGTRGAITIATNMAGRGTDIKLAPGVAELGGLYVMGTTRHQSRRIDRQLRGRCARQGDPGTSKFYVSFEDALLRLFASPRLTGILQKFRPPEGEPISASILNKSIETAQKRVEQRNYTIRKHTLEYDDVMNKQRQEVYAFRNEIIHTEHPEVIAVDILNTVCQTAADKYFKNHSEEGAWDPEGYRQWLIQHFPVSFEDGYFDNDHLEIEDLEKMASEKVIAAFEEKLKRENQKVVSAENSSLSPAKPAHEAIRNMMIRKNDRLWQEHLLTMDHLRSEVGLRAVGQRDPLMEFKQEAFTSFDEFGQNLRSEVAHDLFRFEIITRQVSIQDLLAGLQLETNRSLFAGLEVRPPQEGPGAPVQQIEGPSDMVEQPVMVQGPRVGRNDTCPCGSGKKYKKCCGLHKDDDEN</sequence>
<dbReference type="SUPFAM" id="SSF81886">
    <property type="entry name" value="Helical scaffold and wing domains of SecA"/>
    <property type="match status" value="1"/>
</dbReference>
<evidence type="ECO:0000256" key="8">
    <source>
        <dbReference type="ARBA" id="ARBA00022723"/>
    </source>
</evidence>
<dbReference type="GO" id="GO:0008564">
    <property type="term" value="F:protein-exporting ATPase activity"/>
    <property type="evidence" value="ECO:0007669"/>
    <property type="project" value="UniProtKB-EC"/>
</dbReference>
<dbReference type="InterPro" id="IPR000185">
    <property type="entry name" value="SecA"/>
</dbReference>
<dbReference type="GO" id="GO:0046872">
    <property type="term" value="F:metal ion binding"/>
    <property type="evidence" value="ECO:0007669"/>
    <property type="project" value="UniProtKB-KW"/>
</dbReference>
<keyword evidence="5 16" id="KW-1003">Cell membrane</keyword>